<comment type="caution">
    <text evidence="1">The sequence shown here is derived from an EMBL/GenBank/DDBJ whole genome shotgun (WGS) entry which is preliminary data.</text>
</comment>
<dbReference type="SUPFAM" id="SSF52402">
    <property type="entry name" value="Adenine nucleotide alpha hydrolases-like"/>
    <property type="match status" value="1"/>
</dbReference>
<evidence type="ECO:0000313" key="1">
    <source>
        <dbReference type="EMBL" id="MDO1445055.1"/>
    </source>
</evidence>
<evidence type="ECO:0000313" key="2">
    <source>
        <dbReference type="Proteomes" id="UP001168528"/>
    </source>
</evidence>
<sequence>MKTIYVPTSPTHNAASAFKFATCLASKMPADVHVYPLENEAFALAEQYGGFIEKIEALPLSEADYRLASADVNRTTSQAQKTHRTRFPCLEADLMVIDAAFVRGKYKLAMKAEHKQSSGSACEFMMDDFAEGTKGACAAHELPLHPEIETLLLQTHCPVLTVAHSPKTAALNTVVFVTDGEEGPQPLVTLLAQLQRIFMFKLHLLHINRYFHRQPVIQVMNTMRELANSYSLINYQLHVVEEYTYEAGIIHFLKAVHPDMLALPIDGHKIISRLLEEFFTDSPATTQVPYLLSYKL</sequence>
<evidence type="ECO:0008006" key="3">
    <source>
        <dbReference type="Google" id="ProtNLM"/>
    </source>
</evidence>
<gene>
    <name evidence="1" type="ORF">Q0590_02275</name>
</gene>
<dbReference type="Gene3D" id="3.40.50.12370">
    <property type="match status" value="1"/>
</dbReference>
<reference evidence="1" key="1">
    <citation type="submission" date="2023-07" db="EMBL/GenBank/DDBJ databases">
        <title>The genome sequence of Rhodocytophaga aerolata KACC 12507.</title>
        <authorList>
            <person name="Zhang X."/>
        </authorList>
    </citation>
    <scope>NUCLEOTIDE SEQUENCE</scope>
    <source>
        <strain evidence="1">KACC 12507</strain>
    </source>
</reference>
<accession>A0ABT8QYY8</accession>
<dbReference type="EMBL" id="JAUKPO010000001">
    <property type="protein sequence ID" value="MDO1445055.1"/>
    <property type="molecule type" value="Genomic_DNA"/>
</dbReference>
<dbReference type="Proteomes" id="UP001168528">
    <property type="component" value="Unassembled WGS sequence"/>
</dbReference>
<keyword evidence="2" id="KW-1185">Reference proteome</keyword>
<proteinExistence type="predicted"/>
<protein>
    <recommendedName>
        <fullName evidence="3">Universal stress protein</fullName>
    </recommendedName>
</protein>
<name>A0ABT8QYY8_9BACT</name>
<dbReference type="RefSeq" id="WP_302035852.1">
    <property type="nucleotide sequence ID" value="NZ_JAUKPO010000001.1"/>
</dbReference>
<organism evidence="1 2">
    <name type="scientific">Rhodocytophaga aerolata</name>
    <dbReference type="NCBI Taxonomy" id="455078"/>
    <lineage>
        <taxon>Bacteria</taxon>
        <taxon>Pseudomonadati</taxon>
        <taxon>Bacteroidota</taxon>
        <taxon>Cytophagia</taxon>
        <taxon>Cytophagales</taxon>
        <taxon>Rhodocytophagaceae</taxon>
        <taxon>Rhodocytophaga</taxon>
    </lineage>
</organism>